<dbReference type="PANTHER" id="PTHR37844">
    <property type="entry name" value="SER/THR PROTEIN PHOSPHATASE SUPERFAMILY (AFU_ORTHOLOGUE AFUA_1G14840)"/>
    <property type="match status" value="1"/>
</dbReference>
<sequence length="396" mass="42703">MKPAGGSEEVATTREDIGKKGRTSGTSATTTVATQEAKQRKADICTRTAQAMDATAAAKSARIVRIQVASDLHIEFQRRPDFDKLVAPTSASVLILAGDIGSPKQPSYGAFLGAMAARYEHVIVIAGNHEYYGGTSSDAPTMADLALLMREACAPHANVHLLDDESVVIDGVRYVGSTLWSRIPDALARRCAKDDNDYHYIRTSTSPEDNNGDQGVLTKKKTRRPSPRTFVDTYADGEDDQKWRGPSGTAHGSRPTKATGTGRLTVDDTNALHAVAVEFIQQETADAAATGDQPVVVITHHAPSFKSIHKRYATSLLTCAFVTDLERLMRPPIALWVHGHTHTASDYHVPCDPTRPEEGPSVRVVNNPLGYAEERLHSGYVADKVIEITVVGGAQP</sequence>
<dbReference type="InterPro" id="IPR004843">
    <property type="entry name" value="Calcineurin-like_PHP"/>
</dbReference>
<name>A0A2U7UCX1_9VIRU</name>
<evidence type="ECO:0000313" key="3">
    <source>
        <dbReference type="EMBL" id="AVK76205.1"/>
    </source>
</evidence>
<proteinExistence type="predicted"/>
<protein>
    <submittedName>
        <fullName evidence="3">Metallophosphatase</fullName>
    </submittedName>
</protein>
<dbReference type="Pfam" id="PF00149">
    <property type="entry name" value="Metallophos"/>
    <property type="match status" value="1"/>
</dbReference>
<organism evidence="3">
    <name type="scientific">Pandoravirus neocaledonia</name>
    <dbReference type="NCBI Taxonomy" id="2107708"/>
    <lineage>
        <taxon>Viruses</taxon>
        <taxon>Pandoravirus</taxon>
    </lineage>
</organism>
<evidence type="ECO:0000256" key="1">
    <source>
        <dbReference type="SAM" id="MobiDB-lite"/>
    </source>
</evidence>
<feature type="compositionally biased region" description="Low complexity" evidence="1">
    <location>
        <begin position="23"/>
        <end position="34"/>
    </location>
</feature>
<gene>
    <name evidence="3" type="ORF">pneo_cds_598</name>
</gene>
<reference evidence="3" key="1">
    <citation type="journal article" date="2018" name="Nat. Commun.">
        <title>Diversity and evolution of the emerging Pandoraviridae family.</title>
        <authorList>
            <person name="Legendre M."/>
            <person name="Fabre E."/>
            <person name="Poirot O."/>
            <person name="Jeudy S."/>
            <person name="Lartigue A."/>
            <person name="Alempic J.M."/>
            <person name="Beucher L."/>
            <person name="Philippe N."/>
            <person name="Bertaux L."/>
            <person name="Christo-Foroux E."/>
            <person name="Labadie K."/>
            <person name="Coute Y."/>
            <person name="Abergel C."/>
            <person name="Claverie J.M."/>
        </authorList>
    </citation>
    <scope>NUCLEOTIDE SEQUENCE [LARGE SCALE GENOMIC DNA]</scope>
    <source>
        <strain evidence="3">Neocaledonia</strain>
    </source>
</reference>
<feature type="region of interest" description="Disordered" evidence="1">
    <location>
        <begin position="1"/>
        <end position="40"/>
    </location>
</feature>
<dbReference type="Gene3D" id="3.60.21.10">
    <property type="match status" value="1"/>
</dbReference>
<evidence type="ECO:0000259" key="2">
    <source>
        <dbReference type="Pfam" id="PF00149"/>
    </source>
</evidence>
<accession>A0A2U7UCX1</accession>
<feature type="compositionally biased region" description="Polar residues" evidence="1">
    <location>
        <begin position="202"/>
        <end position="213"/>
    </location>
</feature>
<dbReference type="GO" id="GO:0016787">
    <property type="term" value="F:hydrolase activity"/>
    <property type="evidence" value="ECO:0007669"/>
    <property type="project" value="InterPro"/>
</dbReference>
<dbReference type="SUPFAM" id="SSF56300">
    <property type="entry name" value="Metallo-dependent phosphatases"/>
    <property type="match status" value="1"/>
</dbReference>
<dbReference type="KEGG" id="vg:36842918"/>
<feature type="domain" description="Calcineurin-like phosphoesterase" evidence="2">
    <location>
        <begin position="65"/>
        <end position="138"/>
    </location>
</feature>
<dbReference type="GeneID" id="36842918"/>
<dbReference type="PANTHER" id="PTHR37844:SF2">
    <property type="entry name" value="SER_THR PROTEIN PHOSPHATASE SUPERFAMILY (AFU_ORTHOLOGUE AFUA_1G14840)"/>
    <property type="match status" value="1"/>
</dbReference>
<dbReference type="InterPro" id="IPR029052">
    <property type="entry name" value="Metallo-depent_PP-like"/>
</dbReference>
<dbReference type="EMBL" id="MG011690">
    <property type="protein sequence ID" value="AVK76205.1"/>
    <property type="molecule type" value="Genomic_DNA"/>
</dbReference>
<dbReference type="RefSeq" id="YP_009482208.1">
    <property type="nucleotide sequence ID" value="NC_037666.1"/>
</dbReference>
<dbReference type="Proteomes" id="UP000249287">
    <property type="component" value="Segment"/>
</dbReference>
<feature type="region of interest" description="Disordered" evidence="1">
    <location>
        <begin position="201"/>
        <end position="264"/>
    </location>
</feature>